<evidence type="ECO:0000256" key="2">
    <source>
        <dbReference type="ARBA" id="ARBA00022723"/>
    </source>
</evidence>
<evidence type="ECO:0000313" key="11">
    <source>
        <dbReference type="Proteomes" id="UP001174691"/>
    </source>
</evidence>
<evidence type="ECO:0000256" key="6">
    <source>
        <dbReference type="SAM" id="Phobius"/>
    </source>
</evidence>
<protein>
    <submittedName>
        <fullName evidence="10">Laccase</fullName>
    </submittedName>
</protein>
<accession>A0AA38VK07</accession>
<keyword evidence="3" id="KW-0560">Oxidoreductase</keyword>
<dbReference type="PANTHER" id="PTHR11709:SF414">
    <property type="entry name" value="ADR239WP"/>
    <property type="match status" value="1"/>
</dbReference>
<feature type="region of interest" description="Disordered" evidence="5">
    <location>
        <begin position="1"/>
        <end position="43"/>
    </location>
</feature>
<keyword evidence="11" id="KW-1185">Reference proteome</keyword>
<feature type="domain" description="Plastocyanin-like" evidence="7">
    <location>
        <begin position="263"/>
        <end position="406"/>
    </location>
</feature>
<dbReference type="InterPro" id="IPR002355">
    <property type="entry name" value="Cu_oxidase_Cu_BS"/>
</dbReference>
<evidence type="ECO:0000259" key="8">
    <source>
        <dbReference type="Pfam" id="PF07731"/>
    </source>
</evidence>
<dbReference type="InterPro" id="IPR008972">
    <property type="entry name" value="Cupredoxin"/>
</dbReference>
<dbReference type="Pfam" id="PF00394">
    <property type="entry name" value="Cu-oxidase"/>
    <property type="match status" value="1"/>
</dbReference>
<dbReference type="EMBL" id="JANBVN010000160">
    <property type="protein sequence ID" value="KAJ9137388.1"/>
    <property type="molecule type" value="Genomic_DNA"/>
</dbReference>
<dbReference type="Gene3D" id="2.60.40.420">
    <property type="entry name" value="Cupredoxins - blue copper proteins"/>
    <property type="match status" value="3"/>
</dbReference>
<evidence type="ECO:0000313" key="10">
    <source>
        <dbReference type="EMBL" id="KAJ9137388.1"/>
    </source>
</evidence>
<evidence type="ECO:0000259" key="9">
    <source>
        <dbReference type="Pfam" id="PF07732"/>
    </source>
</evidence>
<dbReference type="GO" id="GO:0005507">
    <property type="term" value="F:copper ion binding"/>
    <property type="evidence" value="ECO:0007669"/>
    <property type="project" value="InterPro"/>
</dbReference>
<dbReference type="GO" id="GO:0016491">
    <property type="term" value="F:oxidoreductase activity"/>
    <property type="evidence" value="ECO:0007669"/>
    <property type="project" value="UniProtKB-KW"/>
</dbReference>
<organism evidence="10 11">
    <name type="scientific">Coniochaeta hoffmannii</name>
    <dbReference type="NCBI Taxonomy" id="91930"/>
    <lineage>
        <taxon>Eukaryota</taxon>
        <taxon>Fungi</taxon>
        <taxon>Dikarya</taxon>
        <taxon>Ascomycota</taxon>
        <taxon>Pezizomycotina</taxon>
        <taxon>Sordariomycetes</taxon>
        <taxon>Sordariomycetidae</taxon>
        <taxon>Coniochaetales</taxon>
        <taxon>Coniochaetaceae</taxon>
        <taxon>Coniochaeta</taxon>
    </lineage>
</organism>
<sequence length="690" mass="75709">MVSTSEYRPIRSESPRGERAGAEEHELEEKPQDSEDGVNPSDRLLPAAELSEDEWQDVPLLGVKLSRRSAWIVFALGVLAMVLTGALVILIRMYMRNRAGDDTPRGFRRPSSEYVLGLDWDYEAPPQVREYYWTIQEIDANPDGIFRPMLTVNGLFPGELIRCNEGDTIVVNVENRGINATAIHFHGIYQNGTNHMDGVPGVTQCAIAPGGRFRYEFTVAGQAGTYFYHAHQATQALDGLMGPLIVHARDEPQTQEMPYASDRVVLVQDWYYDLSSGLLRKKLSPGYEGAPAPDGALINGANKVDCSLYPERQCDSSTAAFASLDLAPNANHRLRVINVGALAWFELTVDEHRSLPIVEIDGTNISPAPESSIIVAPGQRYSVVLSTNQSSSPDSYWLRARMMKHCFGENVAPDEGFQEVKAIVRYSPPTSPSAPLLPSTNPNGNHAVECKDMNTQTTYTPVPPLPAPASADHSYHLRLSVEIGSYRLERGKLNASSYRPDLASPTLHRVLAGLSSGNASYLAPGPNTLAFDPATELVISHSGPEVVDVVLQNFDEGNHPFHLHGHKFFVLGAGHGYFPGYESLGLRPEGKGLLDAGNDTVVANPARRDVATVEGFGWTLIRFVADNPGVWLFHCHLAWHSESGMAMQFVSRLDMLGNWTLPEANARLCEVPVEELTKGAAPEDSVWYDS</sequence>
<feature type="domain" description="Plastocyanin-like" evidence="8">
    <location>
        <begin position="505"/>
        <end position="652"/>
    </location>
</feature>
<evidence type="ECO:0000256" key="3">
    <source>
        <dbReference type="ARBA" id="ARBA00023002"/>
    </source>
</evidence>
<evidence type="ECO:0000259" key="7">
    <source>
        <dbReference type="Pfam" id="PF00394"/>
    </source>
</evidence>
<dbReference type="InterPro" id="IPR045087">
    <property type="entry name" value="Cu-oxidase_fam"/>
</dbReference>
<dbReference type="PROSITE" id="PS00080">
    <property type="entry name" value="MULTICOPPER_OXIDASE2"/>
    <property type="match status" value="1"/>
</dbReference>
<gene>
    <name evidence="10" type="ORF">NKR19_g8219</name>
</gene>
<keyword evidence="6" id="KW-0472">Membrane</keyword>
<dbReference type="Pfam" id="PF07731">
    <property type="entry name" value="Cu-oxidase_2"/>
    <property type="match status" value="1"/>
</dbReference>
<feature type="transmembrane region" description="Helical" evidence="6">
    <location>
        <begin position="70"/>
        <end position="91"/>
    </location>
</feature>
<dbReference type="AlphaFoldDB" id="A0AA38VK07"/>
<keyword evidence="6" id="KW-1133">Transmembrane helix</keyword>
<dbReference type="Pfam" id="PF07732">
    <property type="entry name" value="Cu-oxidase_3"/>
    <property type="match status" value="1"/>
</dbReference>
<feature type="domain" description="Plastocyanin-like" evidence="9">
    <location>
        <begin position="135"/>
        <end position="250"/>
    </location>
</feature>
<dbReference type="PANTHER" id="PTHR11709">
    <property type="entry name" value="MULTI-COPPER OXIDASE"/>
    <property type="match status" value="1"/>
</dbReference>
<dbReference type="InterPro" id="IPR011706">
    <property type="entry name" value="Cu-oxidase_C"/>
</dbReference>
<keyword evidence="2" id="KW-0479">Metal-binding</keyword>
<evidence type="ECO:0000256" key="5">
    <source>
        <dbReference type="SAM" id="MobiDB-lite"/>
    </source>
</evidence>
<keyword evidence="4" id="KW-0186">Copper</keyword>
<keyword evidence="6" id="KW-0812">Transmembrane</keyword>
<name>A0AA38VK07_9PEZI</name>
<reference evidence="10" key="1">
    <citation type="submission" date="2022-07" db="EMBL/GenBank/DDBJ databases">
        <title>Fungi with potential for degradation of polypropylene.</title>
        <authorList>
            <person name="Gostincar C."/>
        </authorList>
    </citation>
    <scope>NUCLEOTIDE SEQUENCE</scope>
    <source>
        <strain evidence="10">EXF-13287</strain>
    </source>
</reference>
<dbReference type="SUPFAM" id="SSF49503">
    <property type="entry name" value="Cupredoxins"/>
    <property type="match status" value="3"/>
</dbReference>
<feature type="compositionally biased region" description="Basic and acidic residues" evidence="5">
    <location>
        <begin position="8"/>
        <end position="33"/>
    </location>
</feature>
<dbReference type="Proteomes" id="UP001174691">
    <property type="component" value="Unassembled WGS sequence"/>
</dbReference>
<comment type="similarity">
    <text evidence="1">Belongs to the multicopper oxidase family.</text>
</comment>
<evidence type="ECO:0000256" key="4">
    <source>
        <dbReference type="ARBA" id="ARBA00023008"/>
    </source>
</evidence>
<evidence type="ECO:0000256" key="1">
    <source>
        <dbReference type="ARBA" id="ARBA00010609"/>
    </source>
</evidence>
<dbReference type="CDD" id="cd13910">
    <property type="entry name" value="CuRO_3_MCO_like_4"/>
    <property type="match status" value="1"/>
</dbReference>
<dbReference type="InterPro" id="IPR011707">
    <property type="entry name" value="Cu-oxidase-like_N"/>
</dbReference>
<proteinExistence type="inferred from homology"/>
<dbReference type="InterPro" id="IPR001117">
    <property type="entry name" value="Cu-oxidase_2nd"/>
</dbReference>
<dbReference type="CDD" id="cd13857">
    <property type="entry name" value="CuRO_1_Diphenol_Ox"/>
    <property type="match status" value="1"/>
</dbReference>
<comment type="caution">
    <text evidence="10">The sequence shown here is derived from an EMBL/GenBank/DDBJ whole genome shotgun (WGS) entry which is preliminary data.</text>
</comment>